<protein>
    <recommendedName>
        <fullName evidence="1">Heterokaryon incompatibility domain-containing protein</fullName>
    </recommendedName>
</protein>
<dbReference type="PANTHER" id="PTHR33112:SF16">
    <property type="entry name" value="HETEROKARYON INCOMPATIBILITY DOMAIN-CONTAINING PROTEIN"/>
    <property type="match status" value="1"/>
</dbReference>
<organism evidence="2 3">
    <name type="scientific">Lophiotrema nucula</name>
    <dbReference type="NCBI Taxonomy" id="690887"/>
    <lineage>
        <taxon>Eukaryota</taxon>
        <taxon>Fungi</taxon>
        <taxon>Dikarya</taxon>
        <taxon>Ascomycota</taxon>
        <taxon>Pezizomycotina</taxon>
        <taxon>Dothideomycetes</taxon>
        <taxon>Pleosporomycetidae</taxon>
        <taxon>Pleosporales</taxon>
        <taxon>Lophiotremataceae</taxon>
        <taxon>Lophiotrema</taxon>
    </lineage>
</organism>
<dbReference type="PANTHER" id="PTHR33112">
    <property type="entry name" value="DOMAIN PROTEIN, PUTATIVE-RELATED"/>
    <property type="match status" value="1"/>
</dbReference>
<keyword evidence="3" id="KW-1185">Reference proteome</keyword>
<accession>A0A6A5YXJ8</accession>
<gene>
    <name evidence="2" type="ORF">BDV96DRAFT_581855</name>
</gene>
<sequence length="109" mass="12618">MDGVKHGIDACRRDHNCASLDTWEDIELAGFRLIDCVELKVDVKKKCRFVALSYVWGGWKVQDNPSPANIPRTIQDAMAATQMLEFRYLWVDAYCIEQNCEEHLEQQLN</sequence>
<dbReference type="EMBL" id="ML977333">
    <property type="protein sequence ID" value="KAF2111810.1"/>
    <property type="molecule type" value="Genomic_DNA"/>
</dbReference>
<dbReference type="AlphaFoldDB" id="A0A6A5YXJ8"/>
<dbReference type="Proteomes" id="UP000799770">
    <property type="component" value="Unassembled WGS sequence"/>
</dbReference>
<evidence type="ECO:0000313" key="3">
    <source>
        <dbReference type="Proteomes" id="UP000799770"/>
    </source>
</evidence>
<name>A0A6A5YXJ8_9PLEO</name>
<dbReference type="Pfam" id="PF06985">
    <property type="entry name" value="HET"/>
    <property type="match status" value="1"/>
</dbReference>
<dbReference type="InterPro" id="IPR010730">
    <property type="entry name" value="HET"/>
</dbReference>
<proteinExistence type="predicted"/>
<evidence type="ECO:0000313" key="2">
    <source>
        <dbReference type="EMBL" id="KAF2111810.1"/>
    </source>
</evidence>
<evidence type="ECO:0000259" key="1">
    <source>
        <dbReference type="Pfam" id="PF06985"/>
    </source>
</evidence>
<dbReference type="OrthoDB" id="5428863at2759"/>
<feature type="domain" description="Heterokaryon incompatibility" evidence="1">
    <location>
        <begin position="49"/>
        <end position="108"/>
    </location>
</feature>
<reference evidence="2" key="1">
    <citation type="journal article" date="2020" name="Stud. Mycol.">
        <title>101 Dothideomycetes genomes: a test case for predicting lifestyles and emergence of pathogens.</title>
        <authorList>
            <person name="Haridas S."/>
            <person name="Albert R."/>
            <person name="Binder M."/>
            <person name="Bloem J."/>
            <person name="Labutti K."/>
            <person name="Salamov A."/>
            <person name="Andreopoulos B."/>
            <person name="Baker S."/>
            <person name="Barry K."/>
            <person name="Bills G."/>
            <person name="Bluhm B."/>
            <person name="Cannon C."/>
            <person name="Castanera R."/>
            <person name="Culley D."/>
            <person name="Daum C."/>
            <person name="Ezra D."/>
            <person name="Gonzalez J."/>
            <person name="Henrissat B."/>
            <person name="Kuo A."/>
            <person name="Liang C."/>
            <person name="Lipzen A."/>
            <person name="Lutzoni F."/>
            <person name="Magnuson J."/>
            <person name="Mondo S."/>
            <person name="Nolan M."/>
            <person name="Ohm R."/>
            <person name="Pangilinan J."/>
            <person name="Park H.-J."/>
            <person name="Ramirez L."/>
            <person name="Alfaro M."/>
            <person name="Sun H."/>
            <person name="Tritt A."/>
            <person name="Yoshinaga Y."/>
            <person name="Zwiers L.-H."/>
            <person name="Turgeon B."/>
            <person name="Goodwin S."/>
            <person name="Spatafora J."/>
            <person name="Crous P."/>
            <person name="Grigoriev I."/>
        </authorList>
    </citation>
    <scope>NUCLEOTIDE SEQUENCE</scope>
    <source>
        <strain evidence="2">CBS 627.86</strain>
    </source>
</reference>